<evidence type="ECO:0000313" key="3">
    <source>
        <dbReference type="Proteomes" id="UP001469553"/>
    </source>
</evidence>
<dbReference type="Proteomes" id="UP001469553">
    <property type="component" value="Unassembled WGS sequence"/>
</dbReference>
<reference evidence="2 3" key="1">
    <citation type="submission" date="2021-06" db="EMBL/GenBank/DDBJ databases">
        <authorList>
            <person name="Palmer J.M."/>
        </authorList>
    </citation>
    <scope>NUCLEOTIDE SEQUENCE [LARGE SCALE GENOMIC DNA]</scope>
    <source>
        <strain evidence="2 3">AS_MEX2019</strain>
        <tissue evidence="2">Muscle</tissue>
    </source>
</reference>
<proteinExistence type="predicted"/>
<dbReference type="EMBL" id="JAHRIP010086358">
    <property type="protein sequence ID" value="MEQ2315269.1"/>
    <property type="molecule type" value="Genomic_DNA"/>
</dbReference>
<accession>A0ABV1A9P9</accession>
<gene>
    <name evidence="2" type="ORF">AMECASPLE_020539</name>
</gene>
<keyword evidence="3" id="KW-1185">Reference proteome</keyword>
<organism evidence="2 3">
    <name type="scientific">Ameca splendens</name>
    <dbReference type="NCBI Taxonomy" id="208324"/>
    <lineage>
        <taxon>Eukaryota</taxon>
        <taxon>Metazoa</taxon>
        <taxon>Chordata</taxon>
        <taxon>Craniata</taxon>
        <taxon>Vertebrata</taxon>
        <taxon>Euteleostomi</taxon>
        <taxon>Actinopterygii</taxon>
        <taxon>Neopterygii</taxon>
        <taxon>Teleostei</taxon>
        <taxon>Neoteleostei</taxon>
        <taxon>Acanthomorphata</taxon>
        <taxon>Ovalentaria</taxon>
        <taxon>Atherinomorphae</taxon>
        <taxon>Cyprinodontiformes</taxon>
        <taxon>Goodeidae</taxon>
        <taxon>Ameca</taxon>
    </lineage>
</organism>
<evidence type="ECO:0000256" key="1">
    <source>
        <dbReference type="SAM" id="MobiDB-lite"/>
    </source>
</evidence>
<feature type="region of interest" description="Disordered" evidence="1">
    <location>
        <begin position="39"/>
        <end position="67"/>
    </location>
</feature>
<comment type="caution">
    <text evidence="2">The sequence shown here is derived from an EMBL/GenBank/DDBJ whole genome shotgun (WGS) entry which is preliminary data.</text>
</comment>
<evidence type="ECO:0000313" key="2">
    <source>
        <dbReference type="EMBL" id="MEQ2315269.1"/>
    </source>
</evidence>
<feature type="non-terminal residue" evidence="2">
    <location>
        <position position="1"/>
    </location>
</feature>
<sequence>SWWDRASVHTVTTRWKHGCGNTAPKSEVLTHRQRRLNQRIHTRKKADRPAESNQIQSRPPDPQPHSVVLTVYSGKLNFSKVKSASREAVEG</sequence>
<protein>
    <submittedName>
        <fullName evidence="2">Uncharacterized protein</fullName>
    </submittedName>
</protein>
<name>A0ABV1A9P9_9TELE</name>